<organism evidence="2 3">
    <name type="scientific">Microbispora catharanthi</name>
    <dbReference type="NCBI Taxonomy" id="1712871"/>
    <lineage>
        <taxon>Bacteria</taxon>
        <taxon>Bacillati</taxon>
        <taxon>Actinomycetota</taxon>
        <taxon>Actinomycetes</taxon>
        <taxon>Streptosporangiales</taxon>
        <taxon>Streptosporangiaceae</taxon>
        <taxon>Microbispora</taxon>
    </lineage>
</organism>
<comment type="caution">
    <text evidence="2">The sequence shown here is derived from an EMBL/GenBank/DDBJ whole genome shotgun (WGS) entry which is preliminary data.</text>
</comment>
<name>A0A5N6B202_9ACTN</name>
<evidence type="ECO:0000256" key="1">
    <source>
        <dbReference type="SAM" id="SignalP"/>
    </source>
</evidence>
<evidence type="ECO:0008006" key="4">
    <source>
        <dbReference type="Google" id="ProtNLM"/>
    </source>
</evidence>
<dbReference type="EMBL" id="VDMA02000040">
    <property type="protein sequence ID" value="KAB8174029.1"/>
    <property type="molecule type" value="Genomic_DNA"/>
</dbReference>
<dbReference type="AlphaFoldDB" id="A0A5N6B202"/>
<keyword evidence="3" id="KW-1185">Reference proteome</keyword>
<proteinExistence type="predicted"/>
<feature type="chain" id="PRO_5024397214" description="Secreted protein" evidence="1">
    <location>
        <begin position="29"/>
        <end position="162"/>
    </location>
</feature>
<reference evidence="2 3" key="1">
    <citation type="submission" date="2019-10" db="EMBL/GenBank/DDBJ databases">
        <title>Nonomuraea sp. nov., isolated from Phyllanthus amarus.</title>
        <authorList>
            <person name="Klykleung N."/>
            <person name="Tanasupawat S."/>
        </authorList>
    </citation>
    <scope>NUCLEOTIDE SEQUENCE [LARGE SCALE GENOMIC DNA]</scope>
    <source>
        <strain evidence="2 3">CR1-09</strain>
    </source>
</reference>
<sequence length="162" mass="17567">MVRTRHGRTTTVIVAATVLLALPSSSCAASAGPGGDRPIDCRGWSWPNPHTVKNARPVYSLTSGKWGNEVDVTLWRGDAGARGEWHYWATLTGRTRPGDEVWLDVWPPGGGPWHRCGPFPVGRDGQAVSSPMAVWRDFTLVKACGRHDDFSACGRDKGAMVD</sequence>
<feature type="signal peptide" evidence="1">
    <location>
        <begin position="1"/>
        <end position="28"/>
    </location>
</feature>
<dbReference type="Proteomes" id="UP000313066">
    <property type="component" value="Unassembled WGS sequence"/>
</dbReference>
<protein>
    <recommendedName>
        <fullName evidence="4">Secreted protein</fullName>
    </recommendedName>
</protein>
<keyword evidence="1" id="KW-0732">Signal</keyword>
<dbReference type="RefSeq" id="WP_139580630.1">
    <property type="nucleotide sequence ID" value="NZ_VDMA02000040.1"/>
</dbReference>
<accession>A0A5N6B202</accession>
<gene>
    <name evidence="2" type="ORF">FH610_040950</name>
</gene>
<evidence type="ECO:0000313" key="3">
    <source>
        <dbReference type="Proteomes" id="UP000313066"/>
    </source>
</evidence>
<evidence type="ECO:0000313" key="2">
    <source>
        <dbReference type="EMBL" id="KAB8174029.1"/>
    </source>
</evidence>